<keyword evidence="2" id="KW-0548">Nucleotidyltransferase</keyword>
<evidence type="ECO:0000256" key="4">
    <source>
        <dbReference type="ARBA" id="ARBA00022759"/>
    </source>
</evidence>
<feature type="domain" description="CCHC-type" evidence="7">
    <location>
        <begin position="271"/>
        <end position="285"/>
    </location>
</feature>
<dbReference type="Gene3D" id="4.10.60.10">
    <property type="entry name" value="Zinc finger, CCHC-type"/>
    <property type="match status" value="1"/>
</dbReference>
<organism evidence="8 9">
    <name type="scientific">Loxostege sticticalis</name>
    <name type="common">Beet webworm moth</name>
    <dbReference type="NCBI Taxonomy" id="481309"/>
    <lineage>
        <taxon>Eukaryota</taxon>
        <taxon>Metazoa</taxon>
        <taxon>Ecdysozoa</taxon>
        <taxon>Arthropoda</taxon>
        <taxon>Hexapoda</taxon>
        <taxon>Insecta</taxon>
        <taxon>Pterygota</taxon>
        <taxon>Neoptera</taxon>
        <taxon>Endopterygota</taxon>
        <taxon>Lepidoptera</taxon>
        <taxon>Glossata</taxon>
        <taxon>Ditrysia</taxon>
        <taxon>Pyraloidea</taxon>
        <taxon>Crambidae</taxon>
        <taxon>Pyraustinae</taxon>
        <taxon>Loxostege</taxon>
    </lineage>
</organism>
<dbReference type="Proteomes" id="UP001549920">
    <property type="component" value="Unassembled WGS sequence"/>
</dbReference>
<proteinExistence type="predicted"/>
<dbReference type="Pfam" id="PF00098">
    <property type="entry name" value="zf-CCHC"/>
    <property type="match status" value="2"/>
</dbReference>
<dbReference type="InterPro" id="IPR001878">
    <property type="entry name" value="Znf_CCHC"/>
</dbReference>
<dbReference type="Gene3D" id="2.40.70.10">
    <property type="entry name" value="Acid Proteases"/>
    <property type="match status" value="1"/>
</dbReference>
<feature type="domain" description="CCHC-type" evidence="7">
    <location>
        <begin position="249"/>
        <end position="264"/>
    </location>
</feature>
<evidence type="ECO:0000256" key="3">
    <source>
        <dbReference type="ARBA" id="ARBA00022722"/>
    </source>
</evidence>
<keyword evidence="4" id="KW-0255">Endonuclease</keyword>
<keyword evidence="4" id="KW-0378">Hydrolase</keyword>
<comment type="caution">
    <text evidence="8">The sequence shown here is derived from an EMBL/GenBank/DDBJ whole genome shotgun (WGS) entry which is preliminary data.</text>
</comment>
<evidence type="ECO:0000256" key="1">
    <source>
        <dbReference type="ARBA" id="ARBA00022679"/>
    </source>
</evidence>
<evidence type="ECO:0000256" key="5">
    <source>
        <dbReference type="PROSITE-ProRule" id="PRU00047"/>
    </source>
</evidence>
<sequence length="571" mass="63828">MRKEKEDKSRRYEEIKRRATRALRRIQRQGRMLDENSPLGEGFEDANEQGEAAALESAPSKMVGNAGSNNLAFVEEAIPKFSGTDKTYPVSRWAQEIEDNSEIFGLTPLQQLIIARRTLTSTAATWLRSEKPFKTFADLKTALSREFPDSINSKEVHELMATRKKRKDETCYDFMLEMKAIGKRGKFPDYIAIQYIIDGIVDSEANKIMLYGVTTYSDLKEKLKLYEMLKEKSKKNSSMPMVKSLQGVRCFNCGDMDHTSSRCPHRSKGLKCFRCNNYGHISSQCNMNIGTSDKVGHSTAGGVASGKNRSQLRDMDGSVKQLCVSCTTNTTSSSHESIKQCVPVPSTSALDGATGDYDENPNVIMAVSDRDVNNKNNMKTVLCQGVPICCLIDSGSDLNLIKSSLFFELGFTGFSKDNVLLSGLGEKQVSSLGKFDTSIEIDGQMFQSTLHIVSDNVIPYNLILGQELLRNVVVVMDRGSVRIFARDDTWLGKINCFVGQETICCTSDPQIRQQVKELVDSYVPEKSKEAPIEMKIILADDVPVAQRPRRLSIMENKEVDRQIGNTYKTSR</sequence>
<dbReference type="InterPro" id="IPR021109">
    <property type="entry name" value="Peptidase_aspartic_dom_sf"/>
</dbReference>
<keyword evidence="9" id="KW-1185">Reference proteome</keyword>
<accession>A0ABR3GYE9</accession>
<dbReference type="PANTHER" id="PTHR37984">
    <property type="entry name" value="PROTEIN CBG26694"/>
    <property type="match status" value="1"/>
</dbReference>
<protein>
    <recommendedName>
        <fullName evidence="7">CCHC-type domain-containing protein</fullName>
    </recommendedName>
</protein>
<dbReference type="EMBL" id="JBEUOH010000064">
    <property type="protein sequence ID" value="KAL0852543.1"/>
    <property type="molecule type" value="Genomic_DNA"/>
</dbReference>
<dbReference type="InterPro" id="IPR050951">
    <property type="entry name" value="Retrovirus_Pol_polyprotein"/>
</dbReference>
<name>A0ABR3GYE9_LOXSC</name>
<gene>
    <name evidence="8" type="ORF">ABMA27_016963</name>
</gene>
<dbReference type="SMART" id="SM00343">
    <property type="entry name" value="ZnF_C2HC"/>
    <property type="match status" value="2"/>
</dbReference>
<dbReference type="SUPFAM" id="SSF50630">
    <property type="entry name" value="Acid proteases"/>
    <property type="match status" value="1"/>
</dbReference>
<keyword evidence="5" id="KW-0862">Zinc</keyword>
<dbReference type="PANTHER" id="PTHR37984:SF5">
    <property type="entry name" value="PROTEIN NYNRIN-LIKE"/>
    <property type="match status" value="1"/>
</dbReference>
<dbReference type="SUPFAM" id="SSF57756">
    <property type="entry name" value="Retrovirus zinc finger-like domains"/>
    <property type="match status" value="1"/>
</dbReference>
<evidence type="ECO:0000313" key="9">
    <source>
        <dbReference type="Proteomes" id="UP001549920"/>
    </source>
</evidence>
<dbReference type="CDD" id="cd00303">
    <property type="entry name" value="retropepsin_like"/>
    <property type="match status" value="1"/>
</dbReference>
<keyword evidence="1" id="KW-0808">Transferase</keyword>
<keyword evidence="5" id="KW-0863">Zinc-finger</keyword>
<evidence type="ECO:0000256" key="6">
    <source>
        <dbReference type="SAM" id="MobiDB-lite"/>
    </source>
</evidence>
<evidence type="ECO:0000259" key="7">
    <source>
        <dbReference type="PROSITE" id="PS50158"/>
    </source>
</evidence>
<evidence type="ECO:0000313" key="8">
    <source>
        <dbReference type="EMBL" id="KAL0852543.1"/>
    </source>
</evidence>
<dbReference type="InterPro" id="IPR036875">
    <property type="entry name" value="Znf_CCHC_sf"/>
</dbReference>
<feature type="region of interest" description="Disordered" evidence="6">
    <location>
        <begin position="27"/>
        <end position="57"/>
    </location>
</feature>
<evidence type="ECO:0000256" key="2">
    <source>
        <dbReference type="ARBA" id="ARBA00022695"/>
    </source>
</evidence>
<dbReference type="InterPro" id="IPR001969">
    <property type="entry name" value="Aspartic_peptidase_AS"/>
</dbReference>
<dbReference type="PROSITE" id="PS50158">
    <property type="entry name" value="ZF_CCHC"/>
    <property type="match status" value="2"/>
</dbReference>
<reference evidence="8 9" key="1">
    <citation type="submission" date="2024-06" db="EMBL/GenBank/DDBJ databases">
        <title>A chromosome-level genome assembly of beet webworm, Loxostege sticticalis.</title>
        <authorList>
            <person name="Zhang Y."/>
        </authorList>
    </citation>
    <scope>NUCLEOTIDE SEQUENCE [LARGE SCALE GENOMIC DNA]</scope>
    <source>
        <strain evidence="8">AQ026</strain>
        <tissue evidence="8">Whole body</tissue>
    </source>
</reference>
<keyword evidence="3" id="KW-0540">Nuclease</keyword>
<keyword evidence="5" id="KW-0479">Metal-binding</keyword>
<dbReference type="PROSITE" id="PS00141">
    <property type="entry name" value="ASP_PROTEASE"/>
    <property type="match status" value="1"/>
</dbReference>